<reference evidence="1 2" key="1">
    <citation type="submission" date="2023-08" db="EMBL/GenBank/DDBJ databases">
        <title>Mesonia sp. MT50, isolated from deep-sea sediment of the Mariana Trench.</title>
        <authorList>
            <person name="Fu H."/>
        </authorList>
    </citation>
    <scope>NUCLEOTIDE SEQUENCE [LARGE SCALE GENOMIC DNA]</scope>
    <source>
        <strain evidence="1 2">MT50</strain>
    </source>
</reference>
<evidence type="ECO:0000313" key="1">
    <source>
        <dbReference type="EMBL" id="MDQ7917149.1"/>
    </source>
</evidence>
<organism evidence="1 2">
    <name type="scientific">Mesonia profundi</name>
    <dbReference type="NCBI Taxonomy" id="3070998"/>
    <lineage>
        <taxon>Bacteria</taxon>
        <taxon>Pseudomonadati</taxon>
        <taxon>Bacteroidota</taxon>
        <taxon>Flavobacteriia</taxon>
        <taxon>Flavobacteriales</taxon>
        <taxon>Flavobacteriaceae</taxon>
        <taxon>Mesonia</taxon>
    </lineage>
</organism>
<name>A0ABU1A0D1_9FLAO</name>
<sequence>MKIILAITIIVLSYNCRAQKTNGIIIIENIIPVEKHINYLENEIEIYDNSYFKDVNDKLTSFEGTWIGNYDNKAYEIQIERYTYISSIRPLKIDKLSIKYKITDAQNNILINTLNFSNDDTLTLNGNYFLSNEETYQVNYVGYECTHAGNLFMATFNAGTQMNLIMIPDSERRCSQTEQAPQIFPINQKMILTKQ</sequence>
<dbReference type="Proteomes" id="UP001230915">
    <property type="component" value="Unassembled WGS sequence"/>
</dbReference>
<dbReference type="RefSeq" id="WP_308863859.1">
    <property type="nucleotide sequence ID" value="NZ_JAVHUL010000012.1"/>
</dbReference>
<gene>
    <name evidence="1" type="ORF">RBU60_06140</name>
</gene>
<dbReference type="EMBL" id="JAVHUL010000012">
    <property type="protein sequence ID" value="MDQ7917149.1"/>
    <property type="molecule type" value="Genomic_DNA"/>
</dbReference>
<protein>
    <submittedName>
        <fullName evidence="1">Uncharacterized protein</fullName>
    </submittedName>
</protein>
<proteinExistence type="predicted"/>
<keyword evidence="2" id="KW-1185">Reference proteome</keyword>
<evidence type="ECO:0000313" key="2">
    <source>
        <dbReference type="Proteomes" id="UP001230915"/>
    </source>
</evidence>
<comment type="caution">
    <text evidence="1">The sequence shown here is derived from an EMBL/GenBank/DDBJ whole genome shotgun (WGS) entry which is preliminary data.</text>
</comment>
<accession>A0ABU1A0D1</accession>